<reference evidence="2 3" key="1">
    <citation type="journal article" date="2014" name="Genome Biol. Evol.">
        <title>Composite Conserved Promoter-Terminator Motifs (PeSLs) that Mediate Modular Shuffling in the Diverse T4-Like Myoviruses.</title>
        <authorList>
            <person name="Comeau A.M."/>
            <person name="Arbiol C."/>
            <person name="Krisch H.M."/>
        </authorList>
    </citation>
    <scope>NUCLEOTIDE SEQUENCE [LARGE SCALE GENOMIC DNA]</scope>
</reference>
<evidence type="ECO:0000313" key="2">
    <source>
        <dbReference type="EMBL" id="AGN30326.1"/>
    </source>
</evidence>
<gene>
    <name evidence="2" type="primary">vs.1</name>
    <name evidence="2" type="ORF">VPFG_00328</name>
</gene>
<proteinExistence type="predicted"/>
<dbReference type="Gene3D" id="1.10.530.10">
    <property type="match status" value="1"/>
</dbReference>
<dbReference type="InterPro" id="IPR008258">
    <property type="entry name" value="Transglycosylase_SLT_dom_1"/>
</dbReference>
<feature type="domain" description="Transglycosylase SLT" evidence="1">
    <location>
        <begin position="52"/>
        <end position="167"/>
    </location>
</feature>
<dbReference type="Pfam" id="PF01464">
    <property type="entry name" value="SLT"/>
    <property type="match status" value="1"/>
</dbReference>
<dbReference type="RefSeq" id="YP_008125475.1">
    <property type="nucleotide sequence ID" value="NC_021529.2"/>
</dbReference>
<dbReference type="InterPro" id="IPR023346">
    <property type="entry name" value="Lysozyme-like_dom_sf"/>
</dbReference>
<evidence type="ECO:0000313" key="3">
    <source>
        <dbReference type="Proteomes" id="UP000201461"/>
    </source>
</evidence>
<evidence type="ECO:0000259" key="1">
    <source>
        <dbReference type="Pfam" id="PF01464"/>
    </source>
</evidence>
<name>R9TEW4_9CAUD</name>
<keyword evidence="3" id="KW-1185">Reference proteome</keyword>
<dbReference type="GeneID" id="15926781"/>
<dbReference type="SUPFAM" id="SSF53955">
    <property type="entry name" value="Lysozyme-like"/>
    <property type="match status" value="1"/>
</dbReference>
<sequence length="186" mass="21478">MKKLIALLLATCAFSASASQCKVNGQTLSEKQWHNVRAVFVNGWYYDLSWSLAAIAIVESSAGENMINHRTKDYGLMQNNIKTATTRLKRWRQAGRDFAPYNIDNPEDVKTILLTDRTVSVQLAIEELEFWKGVRGDNWREIYSSYNGGYYKGQKWEKRASKYADKIVNTMRDLKSCRNELMRGLY</sequence>
<dbReference type="KEGG" id="vg:15926781"/>
<protein>
    <submittedName>
        <fullName evidence="2">Vs.1</fullName>
    </submittedName>
</protein>
<dbReference type="Proteomes" id="UP000201461">
    <property type="component" value="Segment"/>
</dbReference>
<organism evidence="2 3">
    <name type="scientific">Vibrio phage nt-1</name>
    <dbReference type="NCBI Taxonomy" id="115992"/>
    <lineage>
        <taxon>Viruses</taxon>
        <taxon>Duplodnaviria</taxon>
        <taxon>Heunggongvirae</taxon>
        <taxon>Uroviricota</taxon>
        <taxon>Caudoviricetes</taxon>
        <taxon>Pantevenvirales</taxon>
        <taxon>Straboviridae</taxon>
        <taxon>Mylasvirus</taxon>
        <taxon>Mylasvirus persius</taxon>
    </lineage>
</organism>
<accession>R9TEW4</accession>
<dbReference type="EMBL" id="HQ317393">
    <property type="protein sequence ID" value="AGN30326.1"/>
    <property type="molecule type" value="Genomic_DNA"/>
</dbReference>
<dbReference type="OrthoDB" id="11578at10239"/>